<dbReference type="Gene3D" id="3.30.70.660">
    <property type="entry name" value="Pseudouridine synthase I, catalytic domain, C-terminal subdomain"/>
    <property type="match status" value="1"/>
</dbReference>
<feature type="active site" description="Nucleophile" evidence="5">
    <location>
        <position position="117"/>
    </location>
</feature>
<feature type="binding site" evidence="6">
    <location>
        <position position="173"/>
    </location>
    <ligand>
        <name>substrate</name>
    </ligand>
</feature>
<evidence type="ECO:0000256" key="3">
    <source>
        <dbReference type="ARBA" id="ARBA00023235"/>
    </source>
</evidence>
<evidence type="ECO:0000256" key="2">
    <source>
        <dbReference type="ARBA" id="ARBA00022694"/>
    </source>
</evidence>
<organism evidence="8 9">
    <name type="scientific">Choanephora cucurbitarum</name>
    <dbReference type="NCBI Taxonomy" id="101091"/>
    <lineage>
        <taxon>Eukaryota</taxon>
        <taxon>Fungi</taxon>
        <taxon>Fungi incertae sedis</taxon>
        <taxon>Mucoromycota</taxon>
        <taxon>Mucoromycotina</taxon>
        <taxon>Mucoromycetes</taxon>
        <taxon>Mucorales</taxon>
        <taxon>Mucorineae</taxon>
        <taxon>Choanephoraceae</taxon>
        <taxon>Choanephoroideae</taxon>
        <taxon>Choanephora</taxon>
    </lineage>
</organism>
<dbReference type="CDD" id="cd02568">
    <property type="entry name" value="PseudoU_synth_PUS1_PUS2"/>
    <property type="match status" value="1"/>
</dbReference>
<accession>A0A1C7NEL3</accession>
<evidence type="ECO:0000256" key="4">
    <source>
        <dbReference type="ARBA" id="ARBA00036943"/>
    </source>
</evidence>
<dbReference type="GO" id="GO:0009982">
    <property type="term" value="F:pseudouridine synthase activity"/>
    <property type="evidence" value="ECO:0007669"/>
    <property type="project" value="InterPro"/>
</dbReference>
<dbReference type="Gene3D" id="3.30.70.580">
    <property type="entry name" value="Pseudouridine synthase I, catalytic domain, N-terminal subdomain"/>
    <property type="match status" value="1"/>
</dbReference>
<dbReference type="PANTHER" id="PTHR11142:SF4">
    <property type="entry name" value="PSEUDOURIDYLATE SYNTHASE 1 HOMOLOG"/>
    <property type="match status" value="1"/>
</dbReference>
<dbReference type="NCBIfam" id="TIGR00071">
    <property type="entry name" value="hisT_truA"/>
    <property type="match status" value="1"/>
</dbReference>
<dbReference type="GO" id="GO:0005634">
    <property type="term" value="C:nucleus"/>
    <property type="evidence" value="ECO:0007669"/>
    <property type="project" value="TreeGrafter"/>
</dbReference>
<dbReference type="FunFam" id="3.30.70.580:FF:000002">
    <property type="entry name" value="tRNA pseudouridine synthase"/>
    <property type="match status" value="1"/>
</dbReference>
<sequence length="421" mass="48633">MLIRFTRSLHTSVTCLDRAIKTSRDRRLHFQSVNSRAANEISDDLATLNTEEPRLPKKKVALMIGFNGSEYQGMQSNPGAHTIESVLFDALCKAGAVSQSNSVDQRKVQLMRAARTDKGVHAACNVVSLKMICEDEHIVQKLNDLLPRHIRVWGYVETQRSFHAKTKCDSRVYEYLLPSYALKCLEKDKEWTSTPQTDRDIQIATSDGAVLKYVKPTDPQLLSSYRISQARFNKFEEAMSHFVGTHNFHNYTIARNFHDRSSNRYIIDIKVEKPMIFNDTEWISVKLHGQSFMLHQIRKILSMSMLSVRTETPLSIIPKTFESTKINIPKAPALGLLLDRPVFRNYNRHMSAVGNPRQSIDFDKFKNEIEAFKNEFVYSKIFEKETQERIFDKFLLSMDAHIHSDYAYFNQFAHIPEKCIL</sequence>
<dbReference type="OrthoDB" id="10256309at2759"/>
<dbReference type="InterPro" id="IPR020095">
    <property type="entry name" value="PsdUridine_synth_TruA_C"/>
</dbReference>
<dbReference type="PANTHER" id="PTHR11142">
    <property type="entry name" value="PSEUDOURIDYLATE SYNTHASE"/>
    <property type="match status" value="1"/>
</dbReference>
<dbReference type="InterPro" id="IPR020103">
    <property type="entry name" value="PsdUridine_synth_cat_dom_sf"/>
</dbReference>
<protein>
    <submittedName>
        <fullName evidence="8">tRNA pseudouridine synthase 1</fullName>
    </submittedName>
</protein>
<keyword evidence="9" id="KW-1185">Reference proteome</keyword>
<dbReference type="Pfam" id="PF01416">
    <property type="entry name" value="PseudoU_synth_1"/>
    <property type="match status" value="1"/>
</dbReference>
<evidence type="ECO:0000256" key="6">
    <source>
        <dbReference type="PIRSR" id="PIRSR641708-2"/>
    </source>
</evidence>
<proteinExistence type="inferred from homology"/>
<dbReference type="InterPro" id="IPR041708">
    <property type="entry name" value="PUS1/PUS2-like"/>
</dbReference>
<dbReference type="FunCoup" id="A0A1C7NEL3">
    <property type="interactions" value="785"/>
</dbReference>
<keyword evidence="3" id="KW-0413">Isomerase</keyword>
<dbReference type="EMBL" id="LUGH01000214">
    <property type="protein sequence ID" value="OBZ87552.1"/>
    <property type="molecule type" value="Genomic_DNA"/>
</dbReference>
<dbReference type="GO" id="GO:0031119">
    <property type="term" value="P:tRNA pseudouridine synthesis"/>
    <property type="evidence" value="ECO:0007669"/>
    <property type="project" value="InterPro"/>
</dbReference>
<reference evidence="8 9" key="1">
    <citation type="submission" date="2016-03" db="EMBL/GenBank/DDBJ databases">
        <title>Choanephora cucurbitarum.</title>
        <authorList>
            <person name="Min B."/>
            <person name="Park H."/>
            <person name="Park J.-H."/>
            <person name="Shin H.-D."/>
            <person name="Choi I.-G."/>
        </authorList>
    </citation>
    <scope>NUCLEOTIDE SEQUENCE [LARGE SCALE GENOMIC DNA]</scope>
    <source>
        <strain evidence="8 9">KUS-F28377</strain>
    </source>
</reference>
<evidence type="ECO:0000313" key="9">
    <source>
        <dbReference type="Proteomes" id="UP000093000"/>
    </source>
</evidence>
<feature type="domain" description="Pseudouridine synthase I TruA alpha/beta" evidence="7">
    <location>
        <begin position="238"/>
        <end position="339"/>
    </location>
</feature>
<dbReference type="Proteomes" id="UP000093000">
    <property type="component" value="Unassembled WGS sequence"/>
</dbReference>
<dbReference type="InterPro" id="IPR020094">
    <property type="entry name" value="TruA/RsuA/RluB/E/F_N"/>
</dbReference>
<feature type="non-terminal residue" evidence="8">
    <location>
        <position position="421"/>
    </location>
</feature>
<evidence type="ECO:0000256" key="5">
    <source>
        <dbReference type="PIRSR" id="PIRSR641708-1"/>
    </source>
</evidence>
<dbReference type="InParanoid" id="A0A1C7NEL3"/>
<dbReference type="GO" id="GO:0003723">
    <property type="term" value="F:RNA binding"/>
    <property type="evidence" value="ECO:0007669"/>
    <property type="project" value="InterPro"/>
</dbReference>
<dbReference type="SUPFAM" id="SSF55120">
    <property type="entry name" value="Pseudouridine synthase"/>
    <property type="match status" value="1"/>
</dbReference>
<dbReference type="InterPro" id="IPR001406">
    <property type="entry name" value="PsdUridine_synth_TruA"/>
</dbReference>
<evidence type="ECO:0000313" key="8">
    <source>
        <dbReference type="EMBL" id="OBZ87552.1"/>
    </source>
</evidence>
<comment type="caution">
    <text evidence="8">The sequence shown here is derived from an EMBL/GenBank/DDBJ whole genome shotgun (WGS) entry which is preliminary data.</text>
</comment>
<dbReference type="STRING" id="101091.A0A1C7NEL3"/>
<dbReference type="AlphaFoldDB" id="A0A1C7NEL3"/>
<comment type="catalytic activity">
    <reaction evidence="4">
        <text>a uridine in tRNA = a pseudouridine in tRNA</text>
        <dbReference type="Rhea" id="RHEA:54572"/>
        <dbReference type="Rhea" id="RHEA-COMP:13339"/>
        <dbReference type="Rhea" id="RHEA-COMP:13934"/>
        <dbReference type="ChEBI" id="CHEBI:65314"/>
        <dbReference type="ChEBI" id="CHEBI:65315"/>
    </reaction>
</comment>
<evidence type="ECO:0000256" key="1">
    <source>
        <dbReference type="ARBA" id="ARBA00009375"/>
    </source>
</evidence>
<comment type="similarity">
    <text evidence="1">Belongs to the tRNA pseudouridine synthase TruA family.</text>
</comment>
<evidence type="ECO:0000259" key="7">
    <source>
        <dbReference type="Pfam" id="PF01416"/>
    </source>
</evidence>
<dbReference type="InterPro" id="IPR020097">
    <property type="entry name" value="PsdUridine_synth_TruA_a/b_dom"/>
</dbReference>
<dbReference type="GO" id="GO:1990481">
    <property type="term" value="P:mRNA pseudouridine synthesis"/>
    <property type="evidence" value="ECO:0007669"/>
    <property type="project" value="TreeGrafter"/>
</dbReference>
<keyword evidence="2" id="KW-0819">tRNA processing</keyword>
<gene>
    <name evidence="8" type="primary">PUS1_1</name>
    <name evidence="8" type="ORF">A0J61_04386</name>
</gene>
<name>A0A1C7NEL3_9FUNG</name>